<organism evidence="1 2">
    <name type="scientific">Phomopsis amygdali</name>
    <name type="common">Fusicoccum amygdali</name>
    <dbReference type="NCBI Taxonomy" id="1214568"/>
    <lineage>
        <taxon>Eukaryota</taxon>
        <taxon>Fungi</taxon>
        <taxon>Dikarya</taxon>
        <taxon>Ascomycota</taxon>
        <taxon>Pezizomycotina</taxon>
        <taxon>Sordariomycetes</taxon>
        <taxon>Sordariomycetidae</taxon>
        <taxon>Diaporthales</taxon>
        <taxon>Diaporthaceae</taxon>
        <taxon>Diaporthe</taxon>
    </lineage>
</organism>
<name>A0AAD9SJF9_PHOAM</name>
<reference evidence="1" key="1">
    <citation type="submission" date="2023-06" db="EMBL/GenBank/DDBJ databases">
        <authorList>
            <person name="Noh H."/>
        </authorList>
    </citation>
    <scope>NUCLEOTIDE SEQUENCE</scope>
    <source>
        <strain evidence="1">DUCC20226</strain>
    </source>
</reference>
<evidence type="ECO:0000313" key="1">
    <source>
        <dbReference type="EMBL" id="KAK2610068.1"/>
    </source>
</evidence>
<proteinExistence type="predicted"/>
<keyword evidence="2" id="KW-1185">Reference proteome</keyword>
<accession>A0AAD9SJF9</accession>
<sequence>MEDIEIAINASDQQRVFEILSSHGLSISSPDHQSATPSSFEEWFKNAPSSSPFHDRRRTRLLTPIYELPATGNPLDDMLRPFIIVYSAEEVGLPLISPPTSSTETKPTEAYITLSVLNPDLALCNNAFSSKETRKSQVMDSMIPSFTSLVKSEMHVLLMHAEVHSPVWGQHMAQLSELVYSRACADGPDNLQEVVANASFKEFISWFRASLKGEADYETLESLRASYREVYQLQDD</sequence>
<dbReference type="EMBL" id="JAUJFL010000002">
    <property type="protein sequence ID" value="KAK2610068.1"/>
    <property type="molecule type" value="Genomic_DNA"/>
</dbReference>
<gene>
    <name evidence="1" type="ORF">N8I77_003525</name>
</gene>
<evidence type="ECO:0000313" key="2">
    <source>
        <dbReference type="Proteomes" id="UP001265746"/>
    </source>
</evidence>
<dbReference type="AlphaFoldDB" id="A0AAD9SJF9"/>
<comment type="caution">
    <text evidence="1">The sequence shown here is derived from an EMBL/GenBank/DDBJ whole genome shotgun (WGS) entry which is preliminary data.</text>
</comment>
<dbReference type="Proteomes" id="UP001265746">
    <property type="component" value="Unassembled WGS sequence"/>
</dbReference>
<protein>
    <submittedName>
        <fullName evidence="1">Uncharacterized protein</fullName>
    </submittedName>
</protein>